<dbReference type="InterPro" id="IPR036259">
    <property type="entry name" value="MFS_trans_sf"/>
</dbReference>
<dbReference type="Pfam" id="PF07690">
    <property type="entry name" value="MFS_1"/>
    <property type="match status" value="1"/>
</dbReference>
<feature type="transmembrane region" description="Helical" evidence="5">
    <location>
        <begin position="312"/>
        <end position="333"/>
    </location>
</feature>
<dbReference type="GO" id="GO:0005886">
    <property type="term" value="C:plasma membrane"/>
    <property type="evidence" value="ECO:0007669"/>
    <property type="project" value="UniProtKB-SubCell"/>
</dbReference>
<evidence type="ECO:0000256" key="1">
    <source>
        <dbReference type="ARBA" id="ARBA00004651"/>
    </source>
</evidence>
<dbReference type="Gene3D" id="1.20.1720.10">
    <property type="entry name" value="Multidrug resistance protein D"/>
    <property type="match status" value="1"/>
</dbReference>
<evidence type="ECO:0000313" key="7">
    <source>
        <dbReference type="EMBL" id="MBG6086130.1"/>
    </source>
</evidence>
<feature type="transmembrane region" description="Helical" evidence="5">
    <location>
        <begin position="446"/>
        <end position="466"/>
    </location>
</feature>
<protein>
    <submittedName>
        <fullName evidence="7">MFS family permease</fullName>
    </submittedName>
</protein>
<dbReference type="Gene3D" id="1.20.1250.20">
    <property type="entry name" value="MFS general substrate transporter like domains"/>
    <property type="match status" value="1"/>
</dbReference>
<evidence type="ECO:0000256" key="5">
    <source>
        <dbReference type="SAM" id="Phobius"/>
    </source>
</evidence>
<feature type="transmembrane region" description="Helical" evidence="5">
    <location>
        <begin position="52"/>
        <end position="72"/>
    </location>
</feature>
<feature type="transmembrane region" description="Helical" evidence="5">
    <location>
        <begin position="212"/>
        <end position="231"/>
    </location>
</feature>
<feature type="transmembrane region" description="Helical" evidence="5">
    <location>
        <begin position="109"/>
        <end position="130"/>
    </location>
</feature>
<accession>A0A931DFW3</accession>
<feature type="transmembrane region" description="Helical" evidence="5">
    <location>
        <begin position="345"/>
        <end position="365"/>
    </location>
</feature>
<dbReference type="Proteomes" id="UP000614047">
    <property type="component" value="Unassembled WGS sequence"/>
</dbReference>
<evidence type="ECO:0000313" key="8">
    <source>
        <dbReference type="Proteomes" id="UP000614047"/>
    </source>
</evidence>
<feature type="transmembrane region" description="Helical" evidence="5">
    <location>
        <begin position="84"/>
        <end position="103"/>
    </location>
</feature>
<feature type="transmembrane region" description="Helical" evidence="5">
    <location>
        <begin position="279"/>
        <end position="300"/>
    </location>
</feature>
<evidence type="ECO:0000259" key="6">
    <source>
        <dbReference type="PROSITE" id="PS50850"/>
    </source>
</evidence>
<comment type="subcellular location">
    <subcellularLocation>
        <location evidence="1">Cell membrane</location>
        <topology evidence="1">Multi-pass membrane protein</topology>
    </subcellularLocation>
</comment>
<dbReference type="InterPro" id="IPR020846">
    <property type="entry name" value="MFS_dom"/>
</dbReference>
<evidence type="ECO:0000256" key="2">
    <source>
        <dbReference type="ARBA" id="ARBA00022692"/>
    </source>
</evidence>
<dbReference type="EMBL" id="JADOUA010000001">
    <property type="protein sequence ID" value="MBG6086130.1"/>
    <property type="molecule type" value="Genomic_DNA"/>
</dbReference>
<dbReference type="InterPro" id="IPR011701">
    <property type="entry name" value="MFS"/>
</dbReference>
<dbReference type="PANTHER" id="PTHR42718:SF39">
    <property type="entry name" value="ACTINORHODIN TRANSPORTER-RELATED"/>
    <property type="match status" value="1"/>
</dbReference>
<name>A0A931DFW3_9ACTN</name>
<dbReference type="RefSeq" id="WP_197009179.1">
    <property type="nucleotide sequence ID" value="NZ_BAABES010000017.1"/>
</dbReference>
<feature type="transmembrane region" description="Helical" evidence="5">
    <location>
        <begin position="371"/>
        <end position="394"/>
    </location>
</feature>
<feature type="transmembrane region" description="Helical" evidence="5">
    <location>
        <begin position="237"/>
        <end position="258"/>
    </location>
</feature>
<keyword evidence="4 5" id="KW-0472">Membrane</keyword>
<comment type="caution">
    <text evidence="7">The sequence shown here is derived from an EMBL/GenBank/DDBJ whole genome shotgun (WGS) entry which is preliminary data.</text>
</comment>
<keyword evidence="8" id="KW-1185">Reference proteome</keyword>
<proteinExistence type="predicted"/>
<reference evidence="7" key="1">
    <citation type="submission" date="2020-11" db="EMBL/GenBank/DDBJ databases">
        <title>Sequencing the genomes of 1000 actinobacteria strains.</title>
        <authorList>
            <person name="Klenk H.-P."/>
        </authorList>
    </citation>
    <scope>NUCLEOTIDE SEQUENCE</scope>
    <source>
        <strain evidence="7">DSM 43175</strain>
    </source>
</reference>
<gene>
    <name evidence="7" type="ORF">IW256_000243</name>
</gene>
<organism evidence="7 8">
    <name type="scientific">Actinomadura viridis</name>
    <dbReference type="NCBI Taxonomy" id="58110"/>
    <lineage>
        <taxon>Bacteria</taxon>
        <taxon>Bacillati</taxon>
        <taxon>Actinomycetota</taxon>
        <taxon>Actinomycetes</taxon>
        <taxon>Streptosporangiales</taxon>
        <taxon>Thermomonosporaceae</taxon>
        <taxon>Actinomadura</taxon>
    </lineage>
</organism>
<keyword evidence="2 5" id="KW-0812">Transmembrane</keyword>
<feature type="transmembrane region" description="Helical" evidence="5">
    <location>
        <begin position="177"/>
        <end position="200"/>
    </location>
</feature>
<feature type="domain" description="Major facilitator superfamily (MFS) profile" evidence="6">
    <location>
        <begin position="18"/>
        <end position="473"/>
    </location>
</feature>
<feature type="transmembrane region" description="Helical" evidence="5">
    <location>
        <begin position="142"/>
        <end position="165"/>
    </location>
</feature>
<keyword evidence="3 5" id="KW-1133">Transmembrane helix</keyword>
<dbReference type="PROSITE" id="PS50850">
    <property type="entry name" value="MFS"/>
    <property type="match status" value="1"/>
</dbReference>
<feature type="transmembrane region" description="Helical" evidence="5">
    <location>
        <begin position="415"/>
        <end position="434"/>
    </location>
</feature>
<sequence length="476" mass="48068">MTVLTRPGAAPRIRRGPLLAVLLTGQAMASMDGSIVSVSAQAVREQLGAGGAAIQLIVSGYLLTTGVLLITCARLGDVLGHRRVFLLGLAWFTAASLLCGLAPTAGALVAARVAQAVGAALLVPQVFSLIQVHWDGAARRTAIGLYSMVLALGVALGQVVGGLVVGADLFGLGWRPAFLVNVPAGVLLLVAAPRVMAAAGPVPGRERPRLDLPGVALLTVAMTAFTAPLIFGPDAGWPPAAWISLAGGAALLAGFVVLEKRLGERGRQPLLDLAVVRPAGVRAGLAACWIIMGCYTAFLLTLTLHLQSALRFSALEAGLAFVPYALGFGALSLTWGRVPGRLRNALPVAGPIAFAAGAGTLVLLARDVWPGAVSVPLLLLAGAGHAAGYAPLIARVSSLVDARLAGALSALNSTGPMLAGVIGVAALGSVYFAAPESGEGLRRVTAVMSLFLVAGAGCALRATLAARTAADSAGHR</sequence>
<evidence type="ECO:0000256" key="3">
    <source>
        <dbReference type="ARBA" id="ARBA00022989"/>
    </source>
</evidence>
<dbReference type="CDD" id="cd17321">
    <property type="entry name" value="MFS_MMR_MDR_like"/>
    <property type="match status" value="1"/>
</dbReference>
<dbReference type="AlphaFoldDB" id="A0A931DFW3"/>
<dbReference type="SUPFAM" id="SSF103473">
    <property type="entry name" value="MFS general substrate transporter"/>
    <property type="match status" value="1"/>
</dbReference>
<evidence type="ECO:0000256" key="4">
    <source>
        <dbReference type="ARBA" id="ARBA00023136"/>
    </source>
</evidence>
<dbReference type="PANTHER" id="PTHR42718">
    <property type="entry name" value="MAJOR FACILITATOR SUPERFAMILY MULTIDRUG TRANSPORTER MFSC"/>
    <property type="match status" value="1"/>
</dbReference>
<dbReference type="GO" id="GO:0022857">
    <property type="term" value="F:transmembrane transporter activity"/>
    <property type="evidence" value="ECO:0007669"/>
    <property type="project" value="InterPro"/>
</dbReference>